<dbReference type="PRINTS" id="PR00395">
    <property type="entry name" value="RIBOSOMALS2"/>
</dbReference>
<protein>
    <recommendedName>
        <fullName evidence="3">30S ribosomal protein S2</fullName>
    </recommendedName>
</protein>
<dbReference type="PANTHER" id="PTHR12534:SF0">
    <property type="entry name" value="SMALL RIBOSOMAL SUBUNIT PROTEIN US2M"/>
    <property type="match status" value="1"/>
</dbReference>
<dbReference type="SUPFAM" id="SSF52313">
    <property type="entry name" value="Ribosomal protein S2"/>
    <property type="match status" value="1"/>
</dbReference>
<feature type="non-terminal residue" evidence="2">
    <location>
        <position position="1"/>
    </location>
</feature>
<dbReference type="InterPro" id="IPR005706">
    <property type="entry name" value="Ribosomal_uS2_bac/mit/plastid"/>
</dbReference>
<comment type="similarity">
    <text evidence="1">Belongs to the universal ribosomal protein uS2 family.</text>
</comment>
<comment type="caution">
    <text evidence="2">The sequence shown here is derived from an EMBL/GenBank/DDBJ whole genome shotgun (WGS) entry which is preliminary data.</text>
</comment>
<dbReference type="GO" id="GO:0003735">
    <property type="term" value="F:structural constituent of ribosome"/>
    <property type="evidence" value="ECO:0007669"/>
    <property type="project" value="InterPro"/>
</dbReference>
<dbReference type="GO" id="GO:0022627">
    <property type="term" value="C:cytosolic small ribosomal subunit"/>
    <property type="evidence" value="ECO:0007669"/>
    <property type="project" value="TreeGrafter"/>
</dbReference>
<proteinExistence type="inferred from homology"/>
<organism evidence="2">
    <name type="scientific">marine sediment metagenome</name>
    <dbReference type="NCBI Taxonomy" id="412755"/>
    <lineage>
        <taxon>unclassified sequences</taxon>
        <taxon>metagenomes</taxon>
        <taxon>ecological metagenomes</taxon>
    </lineage>
</organism>
<dbReference type="NCBIfam" id="TIGR01011">
    <property type="entry name" value="rpsB_bact"/>
    <property type="match status" value="1"/>
</dbReference>
<accession>X1IJY3</accession>
<dbReference type="Pfam" id="PF00318">
    <property type="entry name" value="Ribosomal_S2"/>
    <property type="match status" value="1"/>
</dbReference>
<dbReference type="PANTHER" id="PTHR12534">
    <property type="entry name" value="30S RIBOSOMAL PROTEIN S2 PROKARYOTIC AND ORGANELLAR"/>
    <property type="match status" value="1"/>
</dbReference>
<dbReference type="InterPro" id="IPR023591">
    <property type="entry name" value="Ribosomal_uS2_flav_dom_sf"/>
</dbReference>
<sequence>NMEKLPDVIFVWDMRKDALAIKEARKVGVKVIGVADTNVDPTLADYPIPANDDAISSIKYILEKVKEVILKAKSEKSSK</sequence>
<dbReference type="GO" id="GO:0006412">
    <property type="term" value="P:translation"/>
    <property type="evidence" value="ECO:0007669"/>
    <property type="project" value="InterPro"/>
</dbReference>
<gene>
    <name evidence="2" type="ORF">S03H2_66589</name>
</gene>
<dbReference type="Gene3D" id="3.40.50.10490">
    <property type="entry name" value="Glucose-6-phosphate isomerase like protein, domain 1"/>
    <property type="match status" value="1"/>
</dbReference>
<dbReference type="InterPro" id="IPR001865">
    <property type="entry name" value="Ribosomal_uS2"/>
</dbReference>
<dbReference type="AlphaFoldDB" id="X1IJY3"/>
<name>X1IJY3_9ZZZZ</name>
<evidence type="ECO:0000256" key="1">
    <source>
        <dbReference type="ARBA" id="ARBA00006242"/>
    </source>
</evidence>
<evidence type="ECO:0000313" key="2">
    <source>
        <dbReference type="EMBL" id="GAH81992.1"/>
    </source>
</evidence>
<evidence type="ECO:0008006" key="3">
    <source>
        <dbReference type="Google" id="ProtNLM"/>
    </source>
</evidence>
<dbReference type="CDD" id="cd01425">
    <property type="entry name" value="RPS2"/>
    <property type="match status" value="1"/>
</dbReference>
<dbReference type="EMBL" id="BARU01043500">
    <property type="protein sequence ID" value="GAH81992.1"/>
    <property type="molecule type" value="Genomic_DNA"/>
</dbReference>
<reference evidence="2" key="1">
    <citation type="journal article" date="2014" name="Front. Microbiol.">
        <title>High frequency of phylogenetically diverse reductive dehalogenase-homologous genes in deep subseafloor sedimentary metagenomes.</title>
        <authorList>
            <person name="Kawai M."/>
            <person name="Futagami T."/>
            <person name="Toyoda A."/>
            <person name="Takaki Y."/>
            <person name="Nishi S."/>
            <person name="Hori S."/>
            <person name="Arai W."/>
            <person name="Tsubouchi T."/>
            <person name="Morono Y."/>
            <person name="Uchiyama I."/>
            <person name="Ito T."/>
            <person name="Fujiyama A."/>
            <person name="Inagaki F."/>
            <person name="Takami H."/>
        </authorList>
    </citation>
    <scope>NUCLEOTIDE SEQUENCE</scope>
    <source>
        <strain evidence="2">Expedition CK06-06</strain>
    </source>
</reference>